<proteinExistence type="predicted"/>
<dbReference type="PANTHER" id="PTHR43690:SF18">
    <property type="entry name" value="INSULIN-DEGRADING ENZYME-RELATED"/>
    <property type="match status" value="1"/>
</dbReference>
<gene>
    <name evidence="3" type="ORF">CLIM01_15113</name>
</gene>
<sequence length="116" mass="13744">MFLYVGDNSDRSKRAKAMLFHQMVRGPVLDQLRTKEQLGYVVDSDFRSFFSTCGISFKIQSQQRPAYLESRIEEFLRFFCDVLHGMSEADFDKHKRSLILRCLQKPRNLIQESKWT</sequence>
<name>A0ABQ9PCD5_9PEZI</name>
<keyword evidence="4" id="KW-1185">Reference proteome</keyword>
<dbReference type="PANTHER" id="PTHR43690">
    <property type="entry name" value="NARDILYSIN"/>
    <property type="match status" value="1"/>
</dbReference>
<dbReference type="Pfam" id="PF22456">
    <property type="entry name" value="PqqF-like_C_4"/>
    <property type="match status" value="1"/>
</dbReference>
<organism evidence="3 4">
    <name type="scientific">Colletotrichum limetticola</name>
    <dbReference type="NCBI Taxonomy" id="1209924"/>
    <lineage>
        <taxon>Eukaryota</taxon>
        <taxon>Fungi</taxon>
        <taxon>Dikarya</taxon>
        <taxon>Ascomycota</taxon>
        <taxon>Pezizomycotina</taxon>
        <taxon>Sordariomycetes</taxon>
        <taxon>Hypocreomycetidae</taxon>
        <taxon>Glomerellales</taxon>
        <taxon>Glomerellaceae</taxon>
        <taxon>Colletotrichum</taxon>
        <taxon>Colletotrichum acutatum species complex</taxon>
    </lineage>
</organism>
<evidence type="ECO:0000256" key="1">
    <source>
        <dbReference type="ARBA" id="ARBA00022723"/>
    </source>
</evidence>
<dbReference type="InterPro" id="IPR011249">
    <property type="entry name" value="Metalloenz_LuxS/M16"/>
</dbReference>
<comment type="caution">
    <text evidence="3">The sequence shown here is derived from an EMBL/GenBank/DDBJ whole genome shotgun (WGS) entry which is preliminary data.</text>
</comment>
<dbReference type="Proteomes" id="UP001169217">
    <property type="component" value="Unassembled WGS sequence"/>
</dbReference>
<accession>A0ABQ9PCD5</accession>
<reference evidence="3" key="1">
    <citation type="submission" date="2023-04" db="EMBL/GenBank/DDBJ databases">
        <title>Colletotrichum limetticola genome sequence.</title>
        <authorList>
            <person name="Baroncelli R."/>
        </authorList>
    </citation>
    <scope>NUCLEOTIDE SEQUENCE</scope>
    <source>
        <strain evidence="3">KLA-Anderson</strain>
    </source>
</reference>
<feature type="domain" description="Coenzyme PQQ synthesis protein F-like C-terminal lobe" evidence="2">
    <location>
        <begin position="19"/>
        <end position="114"/>
    </location>
</feature>
<dbReference type="Gene3D" id="3.30.830.10">
    <property type="entry name" value="Metalloenzyme, LuxS/M16 peptidase-like"/>
    <property type="match status" value="1"/>
</dbReference>
<keyword evidence="1" id="KW-0479">Metal-binding</keyword>
<evidence type="ECO:0000313" key="4">
    <source>
        <dbReference type="Proteomes" id="UP001169217"/>
    </source>
</evidence>
<dbReference type="InterPro" id="IPR054734">
    <property type="entry name" value="PqqF-like_C_4"/>
</dbReference>
<evidence type="ECO:0000313" key="3">
    <source>
        <dbReference type="EMBL" id="KAK0367530.1"/>
    </source>
</evidence>
<dbReference type="EMBL" id="JARUPT010001323">
    <property type="protein sequence ID" value="KAK0367530.1"/>
    <property type="molecule type" value="Genomic_DNA"/>
</dbReference>
<protein>
    <submittedName>
        <fullName evidence="3">Peptidase M16 inactive domain-containing protein</fullName>
    </submittedName>
</protein>
<dbReference type="SUPFAM" id="SSF63411">
    <property type="entry name" value="LuxS/MPP-like metallohydrolase"/>
    <property type="match status" value="1"/>
</dbReference>
<dbReference type="InterPro" id="IPR050626">
    <property type="entry name" value="Peptidase_M16"/>
</dbReference>
<evidence type="ECO:0000259" key="2">
    <source>
        <dbReference type="Pfam" id="PF22456"/>
    </source>
</evidence>